<accession>A0ABW4GJ60</accession>
<evidence type="ECO:0000313" key="1">
    <source>
        <dbReference type="EMBL" id="MFD1542409.1"/>
    </source>
</evidence>
<keyword evidence="2" id="KW-1185">Reference proteome</keyword>
<protein>
    <submittedName>
        <fullName evidence="1">Uncharacterized protein</fullName>
    </submittedName>
</protein>
<reference evidence="2" key="1">
    <citation type="journal article" date="2019" name="Int. J. Syst. Evol. Microbiol.">
        <title>The Global Catalogue of Microorganisms (GCM) 10K type strain sequencing project: providing services to taxonomists for standard genome sequencing and annotation.</title>
        <authorList>
            <consortium name="The Broad Institute Genomics Platform"/>
            <consortium name="The Broad Institute Genome Sequencing Center for Infectious Disease"/>
            <person name="Wu L."/>
            <person name="Ma J."/>
        </authorList>
    </citation>
    <scope>NUCLEOTIDE SEQUENCE [LARGE SCALE GENOMIC DNA]</scope>
    <source>
        <strain evidence="2">CGMCC 1.15399</strain>
    </source>
</reference>
<organism evidence="1 2">
    <name type="scientific">Nonomuraea guangzhouensis</name>
    <dbReference type="NCBI Taxonomy" id="1291555"/>
    <lineage>
        <taxon>Bacteria</taxon>
        <taxon>Bacillati</taxon>
        <taxon>Actinomycetota</taxon>
        <taxon>Actinomycetes</taxon>
        <taxon>Streptosporangiales</taxon>
        <taxon>Streptosporangiaceae</taxon>
        <taxon>Nonomuraea</taxon>
    </lineage>
</organism>
<gene>
    <name evidence="1" type="ORF">ACFSJ0_35520</name>
</gene>
<dbReference type="RefSeq" id="WP_219531378.1">
    <property type="nucleotide sequence ID" value="NZ_JAHKRM010000011.1"/>
</dbReference>
<dbReference type="EMBL" id="JBHUCM010000031">
    <property type="protein sequence ID" value="MFD1542409.1"/>
    <property type="molecule type" value="Genomic_DNA"/>
</dbReference>
<proteinExistence type="predicted"/>
<name>A0ABW4GJ60_9ACTN</name>
<evidence type="ECO:0000313" key="2">
    <source>
        <dbReference type="Proteomes" id="UP001597097"/>
    </source>
</evidence>
<comment type="caution">
    <text evidence="1">The sequence shown here is derived from an EMBL/GenBank/DDBJ whole genome shotgun (WGS) entry which is preliminary data.</text>
</comment>
<dbReference type="Proteomes" id="UP001597097">
    <property type="component" value="Unassembled WGS sequence"/>
</dbReference>
<sequence length="49" mass="5888">MFQSFEDNPVHTDITALHAEFPDVRWHSFRDWAKTVDWEWALAQKPSWG</sequence>